<evidence type="ECO:0000313" key="5">
    <source>
        <dbReference type="RefSeq" id="XP_031562053.1"/>
    </source>
</evidence>
<dbReference type="KEGG" id="aten:116297879"/>
<gene>
    <name evidence="5" type="primary">LOC116297879</name>
</gene>
<accession>A0A6P8I2M0</accession>
<organism evidence="4 5">
    <name type="scientific">Actinia tenebrosa</name>
    <name type="common">Australian red waratah sea anemone</name>
    <dbReference type="NCBI Taxonomy" id="6105"/>
    <lineage>
        <taxon>Eukaryota</taxon>
        <taxon>Metazoa</taxon>
        <taxon>Cnidaria</taxon>
        <taxon>Anthozoa</taxon>
        <taxon>Hexacorallia</taxon>
        <taxon>Actiniaria</taxon>
        <taxon>Actiniidae</taxon>
        <taxon>Actinia</taxon>
    </lineage>
</organism>
<proteinExistence type="inferred from homology"/>
<dbReference type="GO" id="GO:0009060">
    <property type="term" value="P:aerobic respiration"/>
    <property type="evidence" value="ECO:0007669"/>
    <property type="project" value="TreeGrafter"/>
</dbReference>
<dbReference type="GO" id="GO:0005739">
    <property type="term" value="C:mitochondrion"/>
    <property type="evidence" value="ECO:0007669"/>
    <property type="project" value="TreeGrafter"/>
</dbReference>
<evidence type="ECO:0000256" key="2">
    <source>
        <dbReference type="SAM" id="Coils"/>
    </source>
</evidence>
<dbReference type="OrthoDB" id="5981475at2759"/>
<protein>
    <submittedName>
        <fullName evidence="5">Mitochondrial fission regulator 1-like</fullName>
    </submittedName>
</protein>
<evidence type="ECO:0000256" key="1">
    <source>
        <dbReference type="ARBA" id="ARBA00005807"/>
    </source>
</evidence>
<reference evidence="5" key="1">
    <citation type="submission" date="2025-08" db="UniProtKB">
        <authorList>
            <consortium name="RefSeq"/>
        </authorList>
    </citation>
    <scope>IDENTIFICATION</scope>
    <source>
        <tissue evidence="5">Tentacle</tissue>
    </source>
</reference>
<dbReference type="PANTHER" id="PTHR14215">
    <property type="entry name" value="PROTEIN OF UNKNOWN FUNCTION DUF729"/>
    <property type="match status" value="1"/>
</dbReference>
<feature type="region of interest" description="Disordered" evidence="3">
    <location>
        <begin position="155"/>
        <end position="212"/>
    </location>
</feature>
<dbReference type="GeneID" id="116297879"/>
<dbReference type="AlphaFoldDB" id="A0A6P8I2M0"/>
<sequence>MAIESKFTTNEIQTICAENHHQIESRFYSWRTKIDAAKECFEVEKILENRIVEIRESYDQEEEAKQKTLEEEWIALVLAKDKNLHQRIDEENTQLKNAHLQQLYLTLEALGTFSFPDTKDAVLRRNLAKMFHQVGKYCTRNNIVTEKCNLNLQNFGLPKDQPMPPPAAPPPPPPPPMIPFCTPKNLHKTPKSRQSPKTQAAPKKMGDCSTLNEQRTPLQVLNQDLLRSIKHCRTVELKSTPLKRSPGGTPAKRQRRLSENDTSDLITIALRRKFRNASVQSPNENKSPNVKSPSLEFP</sequence>
<comment type="similarity">
    <text evidence="1">Belongs to the MTFR1 family.</text>
</comment>
<keyword evidence="2" id="KW-0175">Coiled coil</keyword>
<feature type="region of interest" description="Disordered" evidence="3">
    <location>
        <begin position="237"/>
        <end position="298"/>
    </location>
</feature>
<name>A0A6P8I2M0_ACTTE</name>
<evidence type="ECO:0000256" key="3">
    <source>
        <dbReference type="SAM" id="MobiDB-lite"/>
    </source>
</evidence>
<dbReference type="GO" id="GO:0000266">
    <property type="term" value="P:mitochondrial fission"/>
    <property type="evidence" value="ECO:0007669"/>
    <property type="project" value="TreeGrafter"/>
</dbReference>
<keyword evidence="4" id="KW-1185">Reference proteome</keyword>
<dbReference type="InParanoid" id="A0A6P8I2M0"/>
<feature type="compositionally biased region" description="Pro residues" evidence="3">
    <location>
        <begin position="161"/>
        <end position="178"/>
    </location>
</feature>
<feature type="compositionally biased region" description="Polar residues" evidence="3">
    <location>
        <begin position="277"/>
        <end position="292"/>
    </location>
</feature>
<evidence type="ECO:0000313" key="4">
    <source>
        <dbReference type="Proteomes" id="UP000515163"/>
    </source>
</evidence>
<dbReference type="InterPro" id="IPR007972">
    <property type="entry name" value="Mtfr1"/>
</dbReference>
<feature type="coiled-coil region" evidence="2">
    <location>
        <begin position="44"/>
        <end position="71"/>
    </location>
</feature>
<dbReference type="Proteomes" id="UP000515163">
    <property type="component" value="Unplaced"/>
</dbReference>
<dbReference type="PANTHER" id="PTHR14215:SF0">
    <property type="entry name" value="WH2 DOMAIN-CONTAINING PROTEIN"/>
    <property type="match status" value="1"/>
</dbReference>
<dbReference type="RefSeq" id="XP_031562053.1">
    <property type="nucleotide sequence ID" value="XM_031706193.1"/>
</dbReference>